<dbReference type="HGNC" id="HGNC:17949">
    <property type="gene designation" value="TJAP1"/>
</dbReference>
<feature type="compositionally biased region" description="Basic and acidic residues" evidence="5">
    <location>
        <begin position="14"/>
        <end position="23"/>
    </location>
</feature>
<reference evidence="6 7" key="2">
    <citation type="journal article" date="2003" name="Nature">
        <title>The DNA sequence and analysis of human chromosome 6.</title>
        <authorList>
            <person name="Mungall A.J."/>
            <person name="Palmer S.A."/>
            <person name="Sims S.K."/>
            <person name="Edwards C.A."/>
            <person name="Ashurst J.L."/>
            <person name="Wilming L."/>
            <person name="Jones M.C."/>
            <person name="Horton R."/>
            <person name="Hunt S.E."/>
            <person name="Scott C.E."/>
            <person name="Gilbert J.G."/>
            <person name="Clamp M.E."/>
            <person name="Bethel G."/>
            <person name="Milne S."/>
            <person name="Ainscough R."/>
            <person name="Almeida J.P."/>
            <person name="Ambrose K.D."/>
            <person name="Andrews T.D."/>
            <person name="Ashwell R.I."/>
            <person name="Babbage A.K."/>
            <person name="Bagguley C.L."/>
            <person name="Bailey J."/>
            <person name="Banerjee R."/>
            <person name="Barker D.J."/>
            <person name="Barlow K.F."/>
            <person name="Bates K."/>
            <person name="Beare D.M."/>
            <person name="Beasley H."/>
            <person name="Beasley O."/>
            <person name="Bird C.P."/>
            <person name="Blakey S."/>
            <person name="Bray-Allen S."/>
            <person name="Brook J."/>
            <person name="Brown A.J."/>
            <person name="Brown J.Y."/>
            <person name="Burford D.C."/>
            <person name="Burrill W."/>
            <person name="Burton J."/>
            <person name="Carder C."/>
            <person name="Carter N.P."/>
            <person name="Chapman J.C."/>
            <person name="Clark S.Y."/>
            <person name="Clark G."/>
            <person name="Clee C.M."/>
            <person name="Clegg S."/>
            <person name="Cobley V."/>
            <person name="Collier R.E."/>
            <person name="Collins J.E."/>
            <person name="Colman L.K."/>
            <person name="Corby N.R."/>
            <person name="Coville G.J."/>
            <person name="Culley K.M."/>
            <person name="Dhami P."/>
            <person name="Davies J."/>
            <person name="Dunn M."/>
            <person name="Earthrowl M.E."/>
            <person name="Ellington A.E."/>
            <person name="Evans K.A."/>
            <person name="Faulkner L."/>
            <person name="Francis M.D."/>
            <person name="Frankish A."/>
            <person name="Frankland J."/>
            <person name="French L."/>
            <person name="Garner P."/>
            <person name="Garnett J."/>
            <person name="Ghori M.J."/>
            <person name="Gilby L.M."/>
            <person name="Gillson C.J."/>
            <person name="Glithero R.J."/>
            <person name="Grafham D.V."/>
            <person name="Grant M."/>
            <person name="Gribble S."/>
            <person name="Griffiths C."/>
            <person name="Griffiths M."/>
            <person name="Hall R."/>
            <person name="Halls K.S."/>
            <person name="Hammond S."/>
            <person name="Harley J.L."/>
            <person name="Hart E.A."/>
            <person name="Heath P.D."/>
            <person name="Heathcott R."/>
            <person name="Holmes S.J."/>
            <person name="Howden P.J."/>
            <person name="Howe K.L."/>
            <person name="Howell G.R."/>
            <person name="Huckle E."/>
            <person name="Humphray S.J."/>
            <person name="Humphries M.D."/>
            <person name="Hunt A.R."/>
            <person name="Johnson C.M."/>
            <person name="Joy A.A."/>
            <person name="Kay M."/>
            <person name="Keenan S.J."/>
            <person name="Kimberley A.M."/>
            <person name="King A."/>
            <person name="Laird G.K."/>
            <person name="Langford C."/>
            <person name="Lawlor S."/>
            <person name="Leongamornlert D.A."/>
            <person name="Leversha M."/>
            <person name="Lloyd C.R."/>
            <person name="Lloyd D.M."/>
            <person name="Loveland J.E."/>
            <person name="Lovell J."/>
            <person name="Martin S."/>
            <person name="Mashreghi-Mohammadi M."/>
            <person name="Maslen G.L."/>
            <person name="Matthews L."/>
            <person name="McCann O.T."/>
            <person name="McLaren S.J."/>
            <person name="McLay K."/>
            <person name="McMurray A."/>
            <person name="Moore M.J."/>
            <person name="Mullikin J.C."/>
            <person name="Niblett D."/>
            <person name="Nickerson T."/>
            <person name="Novik K.L."/>
            <person name="Oliver K."/>
            <person name="Overton-Larty E.K."/>
            <person name="Parker A."/>
            <person name="Patel R."/>
            <person name="Pearce A.V."/>
            <person name="Peck A.I."/>
            <person name="Phillimore B."/>
            <person name="Phillips S."/>
            <person name="Plumb R.W."/>
            <person name="Porter K.M."/>
            <person name="Ramsey Y."/>
            <person name="Ranby S.A."/>
            <person name="Rice C.M."/>
            <person name="Ross M.T."/>
            <person name="Searle S.M."/>
            <person name="Sehra H.K."/>
            <person name="Sheridan E."/>
            <person name="Skuce C.D."/>
            <person name="Smith S."/>
            <person name="Smith M."/>
            <person name="Spraggon L."/>
            <person name="Squares S.L."/>
            <person name="Steward C.A."/>
            <person name="Sycamore N."/>
            <person name="Tamlyn-Hall G."/>
            <person name="Tester J."/>
            <person name="Theaker A.J."/>
            <person name="Thomas D.W."/>
            <person name="Thorpe A."/>
            <person name="Tracey A."/>
            <person name="Tromans A."/>
            <person name="Tubby B."/>
            <person name="Wall M."/>
            <person name="Wallis J.M."/>
            <person name="West A.P."/>
            <person name="White S.S."/>
            <person name="Whitehead S.L."/>
            <person name="Whittaker H."/>
            <person name="Wild A."/>
            <person name="Willey D.J."/>
            <person name="Wilmer T.E."/>
            <person name="Wood J.M."/>
            <person name="Wray P.W."/>
            <person name="Wyatt J.C."/>
            <person name="Young L."/>
            <person name="Younger R.M."/>
            <person name="Bentley D.R."/>
            <person name="Coulson A."/>
            <person name="Durbin R."/>
            <person name="Hubbard T."/>
            <person name="Sulston J.E."/>
            <person name="Dunham I."/>
            <person name="Rogers J."/>
            <person name="Beck S."/>
        </authorList>
    </citation>
    <scope>NUCLEOTIDE SEQUENCE [LARGE SCALE GENOMIC DNA]</scope>
</reference>
<dbReference type="ExpressionAtlas" id="E2QRK7">
    <property type="expression patterns" value="baseline and differential"/>
</dbReference>
<reference evidence="6 7" key="1">
    <citation type="journal article" date="2001" name="Nature">
        <title>Initial sequencing and analysis of the human genome.</title>
        <authorList>
            <consortium name="International Human Genome Sequencing Consortium"/>
            <person name="Lander E.S."/>
            <person name="Linton L.M."/>
            <person name="Birren B."/>
            <person name="Nusbaum C."/>
            <person name="Zody M.C."/>
            <person name="Baldwin J."/>
            <person name="Devon K."/>
            <person name="Dewar K."/>
            <person name="Doyle M."/>
            <person name="FitzHugh W."/>
            <person name="Funke R."/>
            <person name="Gage D."/>
            <person name="Harris K."/>
            <person name="Heaford A."/>
            <person name="Howland J."/>
            <person name="Kann L."/>
            <person name="Lehoczky J."/>
            <person name="LeVine R."/>
            <person name="McEwan P."/>
            <person name="McKernan K."/>
            <person name="Meldrim J."/>
            <person name="Mesirov J.P."/>
            <person name="Miranda C."/>
            <person name="Morris W."/>
            <person name="Naylor J."/>
            <person name="Raymond C."/>
            <person name="Rosetti M."/>
            <person name="Santos R."/>
            <person name="Sheridan A."/>
            <person name="Sougnez C."/>
            <person name="Stange-Thomann N."/>
            <person name="Stojanovic N."/>
            <person name="Subramanian A."/>
            <person name="Wyman D."/>
            <person name="Rogers J."/>
            <person name="Sulston J."/>
            <person name="Ainscough R."/>
            <person name="Beck S."/>
            <person name="Bentley D."/>
            <person name="Burton J."/>
            <person name="Clee C."/>
            <person name="Carter N."/>
            <person name="Coulson A."/>
            <person name="Deadman R."/>
            <person name="Deloukas P."/>
            <person name="Dunham A."/>
            <person name="Dunham I."/>
            <person name="Durbin R."/>
            <person name="French L."/>
            <person name="Grafham D."/>
            <person name="Gregory S."/>
            <person name="Hubbard T."/>
            <person name="Humphray S."/>
            <person name="Hunt A."/>
            <person name="Jones M."/>
            <person name="Lloyd C."/>
            <person name="McMurray A."/>
            <person name="Matthews L."/>
            <person name="Mercer S."/>
            <person name="Milne S."/>
            <person name="Mullikin J.C."/>
            <person name="Mungall A."/>
            <person name="Plumb R."/>
            <person name="Ross M."/>
            <person name="Shownkeen R."/>
            <person name="Sims S."/>
            <person name="Waterston R.H."/>
            <person name="Wilson R.K."/>
            <person name="Hillier L.W."/>
            <person name="McPherson J.D."/>
            <person name="Marra M.A."/>
            <person name="Mardis E.R."/>
            <person name="Fulton L.A."/>
            <person name="Chinwalla A.T."/>
            <person name="Pepin K.H."/>
            <person name="Gish W.R."/>
            <person name="Chissoe S.L."/>
            <person name="Wendl M.C."/>
            <person name="Delehaunty K.D."/>
            <person name="Miner T.L."/>
            <person name="Delehaunty A."/>
            <person name="Kramer J.B."/>
            <person name="Cook L.L."/>
            <person name="Fulton R.S."/>
            <person name="Johnson D.L."/>
            <person name="Minx P.J."/>
            <person name="Clifton S.W."/>
            <person name="Hawkins T."/>
            <person name="Branscomb E."/>
            <person name="Predki P."/>
            <person name="Richardson P."/>
            <person name="Wenning S."/>
            <person name="Slezak T."/>
            <person name="Doggett N."/>
            <person name="Cheng J.F."/>
            <person name="Olsen A."/>
            <person name="Lucas S."/>
            <person name="Elkin C."/>
            <person name="Uberbacher E."/>
            <person name="Frazier M."/>
            <person name="Gibbs R.A."/>
            <person name="Muzny D.M."/>
            <person name="Scherer S.E."/>
            <person name="Bouck J.B."/>
            <person name="Sodergren E.J."/>
            <person name="Worley K.C."/>
            <person name="Rives C.M."/>
            <person name="Gorrell J.H."/>
            <person name="Metzker M.L."/>
            <person name="Naylor S.L."/>
            <person name="Kucherlapati R.S."/>
            <person name="Nelson D.L."/>
            <person name="Weinstock G.M."/>
            <person name="Sakaki Y."/>
            <person name="Fujiyama A."/>
            <person name="Hattori M."/>
            <person name="Yada T."/>
            <person name="Toyoda A."/>
            <person name="Itoh T."/>
            <person name="Kawagoe C."/>
            <person name="Watanabe H."/>
            <person name="Totoki Y."/>
            <person name="Taylor T."/>
            <person name="Weissenbach J."/>
            <person name="Heilig R."/>
            <person name="Saurin W."/>
            <person name="Artiguenave F."/>
            <person name="Brottier P."/>
            <person name="Bruls T."/>
            <person name="Pelletier E."/>
            <person name="Robert C."/>
            <person name="Wincker P."/>
            <person name="Smith D.R."/>
            <person name="Doucette-Stamm L."/>
            <person name="Rubenfield M."/>
            <person name="Weinstock K."/>
            <person name="Lee H.M."/>
            <person name="Dubois J."/>
            <person name="Rosenthal A."/>
            <person name="Platzer M."/>
            <person name="Nyakatura G."/>
            <person name="Taudien S."/>
            <person name="Rump A."/>
            <person name="Yang H."/>
            <person name="Yu J."/>
            <person name="Wang J."/>
            <person name="Huang G."/>
            <person name="Gu J."/>
            <person name="Hood L."/>
            <person name="Rowen L."/>
            <person name="Madan A."/>
            <person name="Qin S."/>
            <person name="Davis R.W."/>
            <person name="Federspiel N.A."/>
            <person name="Abola A.P."/>
            <person name="Proctor M.J."/>
            <person name="Myers R.M."/>
            <person name="Schmutz J."/>
            <person name="Dickson M."/>
            <person name="Grimwood J."/>
            <person name="Cox D.R."/>
            <person name="Olson M.V."/>
            <person name="Kaul R."/>
            <person name="Raymond C."/>
            <person name="Shimizu N."/>
            <person name="Kawasaki K."/>
            <person name="Minoshima S."/>
            <person name="Evans G.A."/>
            <person name="Athanasiou M."/>
            <person name="Schultz R."/>
            <person name="Roe B.A."/>
            <person name="Chen F."/>
            <person name="Pan H."/>
            <person name="Ramser J."/>
            <person name="Lehrach H."/>
            <person name="Reinhardt R."/>
            <person name="McCombie W.R."/>
            <person name="de la Bastide M."/>
            <person name="Dedhia N."/>
            <person name="Blocker H."/>
            <person name="Hornischer K."/>
            <person name="Nordsiek G."/>
            <person name="Agarwala R."/>
            <person name="Aravind L."/>
            <person name="Bailey J.A."/>
            <person name="Bateman A."/>
            <person name="Batzoglou S."/>
            <person name="Birney E."/>
            <person name="Bork P."/>
            <person name="Brown D.G."/>
            <person name="Burge C.B."/>
            <person name="Cerutti L."/>
            <person name="Chen H.C."/>
            <person name="Church D."/>
            <person name="Clamp M."/>
            <person name="Copley R.R."/>
            <person name="Doerks T."/>
            <person name="Eddy S.R."/>
            <person name="Eichler E.E."/>
            <person name="Furey T.S."/>
            <person name="Galagan J."/>
            <person name="Gilbert J.G."/>
            <person name="Harmon C."/>
            <person name="Hayashizaki Y."/>
            <person name="Haussler D."/>
            <person name="Hermjakob H."/>
            <person name="Hokamp K."/>
            <person name="Jang W."/>
            <person name="Johnson L.S."/>
            <person name="Jones T.A."/>
            <person name="Kasif S."/>
            <person name="Kaspryzk A."/>
            <person name="Kennedy S."/>
            <person name="Kent W.J."/>
            <person name="Kitts P."/>
            <person name="Koonin E.V."/>
            <person name="Korf I."/>
            <person name="Kulp D."/>
            <person name="Lancet D."/>
            <person name="Lowe T.M."/>
            <person name="McLysaght A."/>
            <person name="Mikkelsen T."/>
            <person name="Moran J.V."/>
            <person name="Mulder N."/>
            <person name="Pollara V.J."/>
            <person name="Ponting C.P."/>
            <person name="Schuler G."/>
            <person name="Schultz J."/>
            <person name="Slater G."/>
            <person name="Smit A.F."/>
            <person name="Stupka E."/>
            <person name="Szustakowski J."/>
            <person name="Thierry-Mieg D."/>
            <person name="Thierry-Mieg J."/>
            <person name="Wagner L."/>
            <person name="Wallis J."/>
            <person name="Wheeler R."/>
            <person name="Williams A."/>
            <person name="Wolf Y.I."/>
            <person name="Wolfe K.H."/>
            <person name="Yang S.P."/>
            <person name="Yeh R.F."/>
            <person name="Collins F."/>
            <person name="Guyer M.S."/>
            <person name="Peterson J."/>
            <person name="Felsenfeld A."/>
            <person name="Wetterstrand K.A."/>
            <person name="Patrinos A."/>
            <person name="Morgan M.J."/>
            <person name="de Jong P."/>
            <person name="Catanese J.J."/>
            <person name="Osoegawa K."/>
            <person name="Shizuya H."/>
            <person name="Choi S."/>
            <person name="Chen Y.J."/>
        </authorList>
    </citation>
    <scope>NUCLEOTIDE SEQUENCE [LARGE SCALE GENOMIC DNA]</scope>
</reference>
<keyword evidence="2" id="KW-0597">Phosphoprotein</keyword>
<feature type="coiled-coil region" evidence="4">
    <location>
        <begin position="42"/>
        <end position="171"/>
    </location>
</feature>
<dbReference type="Proteomes" id="UP000005640">
    <property type="component" value="Chromosome 6"/>
</dbReference>
<dbReference type="Bgee" id="ENSG00000137221">
    <property type="expression patterns" value="Expressed in secondary oocyte and 189 other cell types or tissues"/>
</dbReference>
<keyword evidence="4" id="KW-0175">Coiled coil</keyword>
<dbReference type="OMA" id="VHVDMTC"/>
<reference evidence="10" key="4">
    <citation type="journal article" date="2012" name="Proc. Natl. Acad. Sci. U.S.A.">
        <title>N-terminal acetylome analyses and functional insights of the N-terminal acetyltransferase NatB.</title>
        <authorList>
            <person name="Van Damme P."/>
            <person name="Lasa M."/>
            <person name="Polevoda B."/>
            <person name="Gazquez C."/>
            <person name="Elosegui-Artola A."/>
            <person name="Kim D.S."/>
            <person name="De Juan-Pardo E."/>
            <person name="Demeyer K."/>
            <person name="Hole K."/>
            <person name="Larrea E."/>
            <person name="Timmerman E."/>
            <person name="Prieto J."/>
            <person name="Arnesen T."/>
            <person name="Sherman F."/>
            <person name="Gevaert K."/>
            <person name="Aldabe R."/>
        </authorList>
    </citation>
    <scope>IDENTIFICATION BY MASS SPECTROMETRY [LARGE SCALE ANALYSIS]</scope>
</reference>
<dbReference type="EMBL" id="AL355802">
    <property type="status" value="NOT_ANNOTATED_CDS"/>
    <property type="molecule type" value="Genomic_DNA"/>
</dbReference>
<evidence type="ECO:0000256" key="5">
    <source>
        <dbReference type="SAM" id="MobiDB-lite"/>
    </source>
</evidence>
<evidence type="ECO:0007829" key="8">
    <source>
        <dbReference type="PeptideAtlas" id="E2QRK7"/>
    </source>
</evidence>
<reference evidence="6" key="6">
    <citation type="submission" date="2025-09" db="UniProtKB">
        <authorList>
            <consortium name="Ensembl"/>
        </authorList>
    </citation>
    <scope>IDENTIFICATION</scope>
</reference>
<gene>
    <name evidence="6" type="primary">TJAP1</name>
</gene>
<protein>
    <submittedName>
        <fullName evidence="6">Tight junction associated protein 1</fullName>
    </submittedName>
</protein>
<dbReference type="ChiTaRS" id="TJAP1">
    <property type="organism name" value="human"/>
</dbReference>
<dbReference type="Antibodypedia" id="16501">
    <property type="antibodies" value="142 antibodies from 24 providers"/>
</dbReference>
<evidence type="ECO:0000313" key="6">
    <source>
        <dbReference type="Ensembl" id="ENSP00000390981.2"/>
    </source>
</evidence>
<evidence type="ECO:0007829" key="9">
    <source>
        <dbReference type="ProteomicsDB" id="E2QRK7"/>
    </source>
</evidence>
<accession>E2QRK7</accession>
<keyword evidence="7" id="KW-1185">Reference proteome</keyword>
<evidence type="ECO:0000256" key="3">
    <source>
        <dbReference type="ARBA" id="ARBA00023136"/>
    </source>
</evidence>
<comment type="subcellular location">
    <subcellularLocation>
        <location evidence="1">Membrane</location>
        <topology evidence="1">Peripheral membrane protein</topology>
    </subcellularLocation>
</comment>
<evidence type="ECO:0000256" key="2">
    <source>
        <dbReference type="ARBA" id="ARBA00022553"/>
    </source>
</evidence>
<keyword evidence="8 9" id="KW-1267">Proteomics identification</keyword>
<dbReference type="Ensembl" id="ENST00000442878.6">
    <property type="protein sequence ID" value="ENSP00000390981.2"/>
    <property type="gene ID" value="ENSG00000137221.15"/>
</dbReference>
<dbReference type="UCSC" id="uc063ort.1">
    <property type="organism name" value="human"/>
</dbReference>
<evidence type="ECO:0000256" key="1">
    <source>
        <dbReference type="ARBA" id="ARBA00004170"/>
    </source>
</evidence>
<reference evidence="6 7" key="3">
    <citation type="journal article" date="2004" name="Nature">
        <title>Finishing the euchromatic sequence of the human genome.</title>
        <authorList>
            <consortium name="International Human Genome Sequencing Consortium"/>
        </authorList>
    </citation>
    <scope>NUCLEOTIDE SEQUENCE [LARGE SCALE GENOMIC DNA]</scope>
</reference>
<dbReference type="EMBL" id="AL359813">
    <property type="status" value="NOT_ANNOTATED_CDS"/>
    <property type="molecule type" value="Genomic_DNA"/>
</dbReference>
<dbReference type="InterPro" id="IPR043441">
    <property type="entry name" value="Tjap1/BEGAIN"/>
</dbReference>
<dbReference type="PANTHER" id="PTHR28664">
    <property type="entry name" value="TIGHT JUNCTION-ASSOCIATED PROTEIN 1"/>
    <property type="match status" value="1"/>
</dbReference>
<dbReference type="SUPFAM" id="SSF57997">
    <property type="entry name" value="Tropomyosin"/>
    <property type="match status" value="1"/>
</dbReference>
<dbReference type="HOGENOM" id="CLU_076786_0_0_1"/>
<feature type="non-terminal residue" evidence="6">
    <location>
        <position position="193"/>
    </location>
</feature>
<proteinExistence type="evidence at protein level"/>
<name>E2QRK7_HUMAN</name>
<evidence type="ECO:0000256" key="4">
    <source>
        <dbReference type="SAM" id="Coils"/>
    </source>
</evidence>
<dbReference type="EMBL" id="KF458166">
    <property type="status" value="NOT_ANNOTATED_CDS"/>
    <property type="molecule type" value="Genomic_DNA"/>
</dbReference>
<feature type="region of interest" description="Disordered" evidence="5">
    <location>
        <begin position="1"/>
        <end position="37"/>
    </location>
</feature>
<dbReference type="PANTHER" id="PTHR28664:SF3">
    <property type="entry name" value="TIGHT JUNCTION-ASSOCIATED PROTEIN 1"/>
    <property type="match status" value="1"/>
</dbReference>
<dbReference type="MassIVE" id="E2QRK7"/>
<dbReference type="OrthoDB" id="10068192at2759"/>
<keyword evidence="3" id="KW-0472">Membrane</keyword>
<organism evidence="6 7">
    <name type="scientific">Homo sapiens</name>
    <name type="common">Human</name>
    <dbReference type="NCBI Taxonomy" id="9606"/>
    <lineage>
        <taxon>Eukaryota</taxon>
        <taxon>Metazoa</taxon>
        <taxon>Chordata</taxon>
        <taxon>Craniata</taxon>
        <taxon>Vertebrata</taxon>
        <taxon>Euteleostomi</taxon>
        <taxon>Mammalia</taxon>
        <taxon>Eutheria</taxon>
        <taxon>Euarchontoglires</taxon>
        <taxon>Primates</taxon>
        <taxon>Haplorrhini</taxon>
        <taxon>Catarrhini</taxon>
        <taxon>Hominidae</taxon>
        <taxon>Homo</taxon>
    </lineage>
</organism>
<dbReference type="ProteomicsDB" id="15266"/>
<dbReference type="SMR" id="E2QRK7"/>
<evidence type="ECO:0007829" key="10">
    <source>
        <dbReference type="PubMed" id="22814378"/>
    </source>
</evidence>
<reference evidence="6" key="5">
    <citation type="submission" date="2025-08" db="UniProtKB">
        <authorList>
            <consortium name="Ensembl"/>
        </authorList>
    </citation>
    <scope>IDENTIFICATION</scope>
</reference>
<dbReference type="OpenTargets" id="ENSG00000137221"/>
<dbReference type="VEuPathDB" id="HostDB:ENSG00000137221"/>
<dbReference type="GO" id="GO:0016020">
    <property type="term" value="C:membrane"/>
    <property type="evidence" value="ECO:0007669"/>
    <property type="project" value="UniProtKB-SubCell"/>
</dbReference>
<dbReference type="Ensembl" id="ENST00000442878.6">
    <property type="protein sequence ID" value="ENSP00000390981.2"/>
    <property type="gene ID" value="ENSG00000137221.14"/>
</dbReference>
<evidence type="ECO:0000313" key="7">
    <source>
        <dbReference type="Proteomes" id="UP000005640"/>
    </source>
</evidence>
<sequence length="193" mass="22815">MTSAAPAKKPYRKAPPEHRELRLEIPGSRLEQEEPLTDAERMKLLQEENEELRRRLASATRRTEALERELEIGQDCLELELGQSREELDKFKDKFRRLQNSYTASQRTNQELEDKLHTLASLSHSWIFAIKKAEMDRKTLDWEIVELTNKLLDAKNTINKLEELNERYRLDCNLAVQLLKCNKSHFRNHKFAD</sequence>
<dbReference type="GeneTree" id="ENSGT00940000161543"/>
<dbReference type="AlphaFoldDB" id="E2QRK7"/>